<comment type="caution">
    <text evidence="2">The sequence shown here is derived from an EMBL/GenBank/DDBJ whole genome shotgun (WGS) entry which is preliminary data.</text>
</comment>
<evidence type="ECO:0000256" key="1">
    <source>
        <dbReference type="SAM" id="MobiDB-lite"/>
    </source>
</evidence>
<dbReference type="Proteomes" id="UP000673447">
    <property type="component" value="Unassembled WGS sequence"/>
</dbReference>
<evidence type="ECO:0000313" key="3">
    <source>
        <dbReference type="Proteomes" id="UP000673447"/>
    </source>
</evidence>
<dbReference type="AlphaFoldDB" id="A0A940X308"/>
<organism evidence="2 3">
    <name type="scientific">Pseudoxanthomonas helianthi</name>
    <dbReference type="NCBI Taxonomy" id="1453541"/>
    <lineage>
        <taxon>Bacteria</taxon>
        <taxon>Pseudomonadati</taxon>
        <taxon>Pseudomonadota</taxon>
        <taxon>Gammaproteobacteria</taxon>
        <taxon>Lysobacterales</taxon>
        <taxon>Lysobacteraceae</taxon>
        <taxon>Pseudoxanthomonas</taxon>
    </lineage>
</organism>
<evidence type="ECO:0000313" key="2">
    <source>
        <dbReference type="EMBL" id="MBP3983353.1"/>
    </source>
</evidence>
<feature type="region of interest" description="Disordered" evidence="1">
    <location>
        <begin position="40"/>
        <end position="61"/>
    </location>
</feature>
<protein>
    <submittedName>
        <fullName evidence="2">Uncharacterized protein</fullName>
    </submittedName>
</protein>
<dbReference type="EMBL" id="JAGKTC010000001">
    <property type="protein sequence ID" value="MBP3983353.1"/>
    <property type="molecule type" value="Genomic_DNA"/>
</dbReference>
<dbReference type="RefSeq" id="WP_210535206.1">
    <property type="nucleotide sequence ID" value="NZ_JAGKTC010000001.1"/>
</dbReference>
<reference evidence="2" key="1">
    <citation type="journal article" date="2016" name="Int. J. Syst. Evol. Microbiol.">
        <title>Pseudoxanthomonas helianthi sp. nov., isolated from roots of Jerusalem artichoke (Helianthus tuberosus).</title>
        <authorList>
            <person name="Kittiwongwattana C."/>
            <person name="Thawai C."/>
        </authorList>
    </citation>
    <scope>NUCLEOTIDE SEQUENCE</scope>
    <source>
        <strain evidence="2">110414</strain>
    </source>
</reference>
<reference evidence="2" key="2">
    <citation type="submission" date="2021-03" db="EMBL/GenBank/DDBJ databases">
        <authorList>
            <person name="Cao W."/>
        </authorList>
    </citation>
    <scope>NUCLEOTIDE SEQUENCE</scope>
    <source>
        <strain evidence="2">110414</strain>
    </source>
</reference>
<accession>A0A940X308</accession>
<keyword evidence="3" id="KW-1185">Reference proteome</keyword>
<sequence length="106" mass="11334">MATTAVHLSIPLLRRILREVCAQGIALTESFIGMRRRQRPMLRQPSETVHSSGASKKSGKTMAVDIRGDASAIAGQGVEGRRRGVLASNSLSMDAILDIGVPHASR</sequence>
<name>A0A940X308_9GAMM</name>
<feature type="compositionally biased region" description="Polar residues" evidence="1">
    <location>
        <begin position="46"/>
        <end position="55"/>
    </location>
</feature>
<gene>
    <name evidence="2" type="ORF">J5837_02865</name>
</gene>
<proteinExistence type="predicted"/>